<dbReference type="InterPro" id="IPR036390">
    <property type="entry name" value="WH_DNA-bd_sf"/>
</dbReference>
<gene>
    <name evidence="2" type="ORF">C8E01_101118</name>
</gene>
<dbReference type="SUPFAM" id="SSF53067">
    <property type="entry name" value="Actin-like ATPase domain"/>
    <property type="match status" value="1"/>
</dbReference>
<protein>
    <submittedName>
        <fullName evidence="2">Putative NBD/HSP70 family sugar kinase</fullName>
    </submittedName>
</protein>
<keyword evidence="3" id="KW-1185">Reference proteome</keyword>
<accession>A0A2U1B578</accession>
<dbReference type="RefSeq" id="WP_116541434.1">
    <property type="nucleotide sequence ID" value="NZ_QEKI01000001.1"/>
</dbReference>
<dbReference type="OrthoDB" id="9810372at2"/>
<dbReference type="Proteomes" id="UP000245466">
    <property type="component" value="Unassembled WGS sequence"/>
</dbReference>
<dbReference type="EMBL" id="QEKI01000001">
    <property type="protein sequence ID" value="PVY43762.1"/>
    <property type="molecule type" value="Genomic_DNA"/>
</dbReference>
<organism evidence="2 3">
    <name type="scientific">Pontibacter virosus</name>
    <dbReference type="NCBI Taxonomy" id="1765052"/>
    <lineage>
        <taxon>Bacteria</taxon>
        <taxon>Pseudomonadati</taxon>
        <taxon>Bacteroidota</taxon>
        <taxon>Cytophagia</taxon>
        <taxon>Cytophagales</taxon>
        <taxon>Hymenobacteraceae</taxon>
        <taxon>Pontibacter</taxon>
    </lineage>
</organism>
<name>A0A2U1B578_9BACT</name>
<proteinExistence type="inferred from homology"/>
<dbReference type="InterPro" id="IPR043129">
    <property type="entry name" value="ATPase_NBD"/>
</dbReference>
<comment type="caution">
    <text evidence="2">The sequence shown here is derived from an EMBL/GenBank/DDBJ whole genome shotgun (WGS) entry which is preliminary data.</text>
</comment>
<keyword evidence="2" id="KW-0418">Kinase</keyword>
<dbReference type="InterPro" id="IPR000600">
    <property type="entry name" value="ROK"/>
</dbReference>
<evidence type="ECO:0000313" key="2">
    <source>
        <dbReference type="EMBL" id="PVY43762.1"/>
    </source>
</evidence>
<dbReference type="AlphaFoldDB" id="A0A2U1B578"/>
<reference evidence="2 3" key="1">
    <citation type="submission" date="2018-04" db="EMBL/GenBank/DDBJ databases">
        <title>Genomic Encyclopedia of Type Strains, Phase IV (KMG-IV): sequencing the most valuable type-strain genomes for metagenomic binning, comparative biology and taxonomic classification.</title>
        <authorList>
            <person name="Goeker M."/>
        </authorList>
    </citation>
    <scope>NUCLEOTIDE SEQUENCE [LARGE SCALE GENOMIC DNA]</scope>
    <source>
        <strain evidence="2 3">DSM 100231</strain>
    </source>
</reference>
<dbReference type="Gene3D" id="1.10.10.10">
    <property type="entry name" value="Winged helix-like DNA-binding domain superfamily/Winged helix DNA-binding domain"/>
    <property type="match status" value="1"/>
</dbReference>
<sequence>MFDKQTRYKRSIVKHLYFARELSCADLSALTQKSVPLTSRVLNELIAEGVVIEKGYALSTGGRRPQVFSLKPDLMYVVSVAMDQLITRITLLDMHNNYVGEIERVELPLGNNPEALQQLTHHIADFISRTAIPIENIVGIGIGMPGFVDVIKGVNHSFLKTDQGSIVSYVESALGIPVLIDNDSSLVALAEQKLGAASDKQNVMVLSIGWGIGLGMILNGTLFRGHNGFAGEFSHIPLFTNNKLCSCGKSGCLETETSLLVVVEKAIRGMQEGKLSMLQGLSLDNVEEASNAIMEAALKGDRFAVELFHETAYNIGRGVAILIHLLNPELIVLSGRGSLAGRLWLAPIQQALNEHCIPKIAENTEIEISSFGYLAEIIGAAALVMEHYDTIKPISGKAKSSLIVS</sequence>
<dbReference type="GO" id="GO:0016301">
    <property type="term" value="F:kinase activity"/>
    <property type="evidence" value="ECO:0007669"/>
    <property type="project" value="UniProtKB-KW"/>
</dbReference>
<keyword evidence="2" id="KW-0808">Transferase</keyword>
<evidence type="ECO:0000313" key="3">
    <source>
        <dbReference type="Proteomes" id="UP000245466"/>
    </source>
</evidence>
<dbReference type="PANTHER" id="PTHR18964:SF149">
    <property type="entry name" value="BIFUNCTIONAL UDP-N-ACETYLGLUCOSAMINE 2-EPIMERASE_N-ACETYLMANNOSAMINE KINASE"/>
    <property type="match status" value="1"/>
</dbReference>
<evidence type="ECO:0000256" key="1">
    <source>
        <dbReference type="ARBA" id="ARBA00006479"/>
    </source>
</evidence>
<comment type="similarity">
    <text evidence="1">Belongs to the ROK (NagC/XylR) family.</text>
</comment>
<dbReference type="Pfam" id="PF00480">
    <property type="entry name" value="ROK"/>
    <property type="match status" value="1"/>
</dbReference>
<dbReference type="SUPFAM" id="SSF46785">
    <property type="entry name" value="Winged helix' DNA-binding domain"/>
    <property type="match status" value="1"/>
</dbReference>
<dbReference type="InterPro" id="IPR036388">
    <property type="entry name" value="WH-like_DNA-bd_sf"/>
</dbReference>
<dbReference type="PANTHER" id="PTHR18964">
    <property type="entry name" value="ROK (REPRESSOR, ORF, KINASE) FAMILY"/>
    <property type="match status" value="1"/>
</dbReference>
<dbReference type="Gene3D" id="3.30.420.40">
    <property type="match status" value="2"/>
</dbReference>